<feature type="domain" description="Translation initiation factor 3 C-terminal" evidence="5">
    <location>
        <begin position="91"/>
        <end position="157"/>
    </location>
</feature>
<dbReference type="InterPro" id="IPR036787">
    <property type="entry name" value="T_IF-3_N_sf"/>
</dbReference>
<evidence type="ECO:0000259" key="5">
    <source>
        <dbReference type="Pfam" id="PF00707"/>
    </source>
</evidence>
<evidence type="ECO:0000256" key="2">
    <source>
        <dbReference type="ARBA" id="ARBA00022540"/>
    </source>
</evidence>
<dbReference type="InterPro" id="IPR019814">
    <property type="entry name" value="Translation_initiation_fac_3_N"/>
</dbReference>
<keyword evidence="8" id="KW-1185">Reference proteome</keyword>
<evidence type="ECO:0000313" key="8">
    <source>
        <dbReference type="Proteomes" id="UP000018769"/>
    </source>
</evidence>
<protein>
    <recommendedName>
        <fullName evidence="4">Translation initiation factor IF-3</fullName>
    </recommendedName>
</protein>
<accession>V6DFD2</accession>
<dbReference type="InterPro" id="IPR001288">
    <property type="entry name" value="Translation_initiation_fac_3"/>
</dbReference>
<dbReference type="OrthoDB" id="9806014at2"/>
<keyword evidence="2 7" id="KW-0396">Initiation factor</keyword>
<dbReference type="STRING" id="673862.BABL1_gene_953"/>
<reference evidence="7 8" key="1">
    <citation type="journal article" date="2015" name="Biol. Direct">
        <title>Babela massiliensis, a representative of a widespread bacterial phylum with unusual adaptations to parasitism in amoebae.</title>
        <authorList>
            <person name="Pagnier I."/>
            <person name="Yutin N."/>
            <person name="Croce O."/>
            <person name="Makarova K.S."/>
            <person name="Wolf Y.I."/>
            <person name="Benamar S."/>
            <person name="Raoult D."/>
            <person name="Koonin E.V."/>
            <person name="La Scola B."/>
        </authorList>
    </citation>
    <scope>NUCLEOTIDE SEQUENCE [LARGE SCALE GENOMIC DNA]</scope>
    <source>
        <strain evidence="8">BABL1</strain>
    </source>
</reference>
<dbReference type="GO" id="GO:0003743">
    <property type="term" value="F:translation initiation factor activity"/>
    <property type="evidence" value="ECO:0007669"/>
    <property type="project" value="UniProtKB-UniRule"/>
</dbReference>
<dbReference type="PANTHER" id="PTHR10938:SF0">
    <property type="entry name" value="TRANSLATION INITIATION FACTOR IF-3, MITOCHONDRIAL"/>
    <property type="match status" value="1"/>
</dbReference>
<dbReference type="Pfam" id="PF05198">
    <property type="entry name" value="IF3_N"/>
    <property type="match status" value="1"/>
</dbReference>
<dbReference type="Gene3D" id="3.30.110.10">
    <property type="entry name" value="Translation initiation factor 3 (IF-3), C-terminal domain"/>
    <property type="match status" value="1"/>
</dbReference>
<evidence type="ECO:0000256" key="3">
    <source>
        <dbReference type="ARBA" id="ARBA00022917"/>
    </source>
</evidence>
<dbReference type="RefSeq" id="WP_023791158.1">
    <property type="nucleotide sequence ID" value="NC_023003.1"/>
</dbReference>
<proteinExistence type="inferred from homology"/>
<dbReference type="Proteomes" id="UP000018769">
    <property type="component" value="Chromosome I"/>
</dbReference>
<dbReference type="Pfam" id="PF00707">
    <property type="entry name" value="IF3_C"/>
    <property type="match status" value="1"/>
</dbReference>
<dbReference type="GO" id="GO:0005829">
    <property type="term" value="C:cytosol"/>
    <property type="evidence" value="ECO:0007669"/>
    <property type="project" value="TreeGrafter"/>
</dbReference>
<evidence type="ECO:0000256" key="1">
    <source>
        <dbReference type="ARBA" id="ARBA00005439"/>
    </source>
</evidence>
<dbReference type="eggNOG" id="COG0290">
    <property type="taxonomic scope" value="Bacteria"/>
</dbReference>
<dbReference type="EMBL" id="HG793133">
    <property type="protein sequence ID" value="CDK30259.1"/>
    <property type="molecule type" value="Genomic_DNA"/>
</dbReference>
<dbReference type="SUPFAM" id="SSF54364">
    <property type="entry name" value="Translation initiation factor IF3, N-terminal domain"/>
    <property type="match status" value="1"/>
</dbReference>
<dbReference type="PANTHER" id="PTHR10938">
    <property type="entry name" value="TRANSLATION INITIATION FACTOR IF-3"/>
    <property type="match status" value="1"/>
</dbReference>
<organism evidence="7 8">
    <name type="scientific">Candidatus Babela massiliensis</name>
    <dbReference type="NCBI Taxonomy" id="673862"/>
    <lineage>
        <taxon>Bacteria</taxon>
        <taxon>Candidatus Babelota</taxon>
        <taxon>Candidatus Babeliae</taxon>
        <taxon>Candidatus Babeliales</taxon>
        <taxon>Candidatus Babeliaceae</taxon>
        <taxon>Candidatus Babela</taxon>
    </lineage>
</organism>
<name>V6DFD2_9BACT</name>
<dbReference type="AlphaFoldDB" id="V6DFD2"/>
<comment type="similarity">
    <text evidence="1">Belongs to the IF-3 family.</text>
</comment>
<dbReference type="HOGENOM" id="CLU_054919_3_2_7"/>
<keyword evidence="3" id="KW-0648">Protein biosynthesis</keyword>
<feature type="domain" description="Translation initiation factor 3 N-terminal" evidence="6">
    <location>
        <begin position="13"/>
        <end position="81"/>
    </location>
</feature>
<dbReference type="InterPro" id="IPR019815">
    <property type="entry name" value="Translation_initiation_fac_3_C"/>
</dbReference>
<evidence type="ECO:0000259" key="6">
    <source>
        <dbReference type="Pfam" id="PF05198"/>
    </source>
</evidence>
<dbReference type="NCBIfam" id="TIGR00168">
    <property type="entry name" value="infC"/>
    <property type="match status" value="1"/>
</dbReference>
<dbReference type="SUPFAM" id="SSF55200">
    <property type="entry name" value="Translation initiation factor IF3, C-terminal domain"/>
    <property type="match status" value="1"/>
</dbReference>
<dbReference type="GO" id="GO:0032790">
    <property type="term" value="P:ribosome disassembly"/>
    <property type="evidence" value="ECO:0007669"/>
    <property type="project" value="TreeGrafter"/>
</dbReference>
<evidence type="ECO:0000313" key="7">
    <source>
        <dbReference type="EMBL" id="CDK30259.1"/>
    </source>
</evidence>
<dbReference type="InterPro" id="IPR036788">
    <property type="entry name" value="T_IF-3_C_sf"/>
</dbReference>
<dbReference type="Gene3D" id="3.10.20.80">
    <property type="entry name" value="Translation initiation factor 3 (IF-3), N-terminal domain"/>
    <property type="match status" value="1"/>
</dbReference>
<evidence type="ECO:0000256" key="4">
    <source>
        <dbReference type="NCBIfam" id="TIGR00168"/>
    </source>
</evidence>
<dbReference type="GO" id="GO:0016020">
    <property type="term" value="C:membrane"/>
    <property type="evidence" value="ECO:0007669"/>
    <property type="project" value="TreeGrafter"/>
</dbReference>
<dbReference type="GO" id="GO:0043022">
    <property type="term" value="F:ribosome binding"/>
    <property type="evidence" value="ECO:0007669"/>
    <property type="project" value="TreeGrafter"/>
</dbReference>
<gene>
    <name evidence="7" type="primary">infC</name>
    <name evidence="7" type="ORF">BABL1_gene_953</name>
</gene>
<sequence length="181" mass="20469">MKSKIDGKSIPAVNEKILFDKMQVISYDGKNLGVLSKKEALKLALDAGLDLVLMADQGGEGYPVAKILDFGKALYAKKKQIADAKKHQKTIQVKEIKLRPKIGEHDYQTKINQAAQFLKDLKHVKITLMFKGREAVGLNERGLEFFDKINNSFEQLGLNKLVQEKDAKTSNSWSRVYYLKK</sequence>
<dbReference type="KEGG" id="dpb:BABL1_gene_953"/>